<dbReference type="EMBL" id="GGEC01000510">
    <property type="protein sequence ID" value="MBW80993.1"/>
    <property type="molecule type" value="Transcribed_RNA"/>
</dbReference>
<sequence>MTNFWGVVLLRFISIGIKVIHHLPILVCYDPNCKLWDLSPMLEKYRIFLWD</sequence>
<name>A0A2P2IID5_RHIMU</name>
<reference evidence="1" key="1">
    <citation type="submission" date="2018-02" db="EMBL/GenBank/DDBJ databases">
        <title>Rhizophora mucronata_Transcriptome.</title>
        <authorList>
            <person name="Meera S.P."/>
            <person name="Sreeshan A."/>
            <person name="Augustine A."/>
        </authorList>
    </citation>
    <scope>NUCLEOTIDE SEQUENCE</scope>
    <source>
        <tissue evidence="1">Leaf</tissue>
    </source>
</reference>
<organism evidence="1">
    <name type="scientific">Rhizophora mucronata</name>
    <name type="common">Asiatic mangrove</name>
    <dbReference type="NCBI Taxonomy" id="61149"/>
    <lineage>
        <taxon>Eukaryota</taxon>
        <taxon>Viridiplantae</taxon>
        <taxon>Streptophyta</taxon>
        <taxon>Embryophyta</taxon>
        <taxon>Tracheophyta</taxon>
        <taxon>Spermatophyta</taxon>
        <taxon>Magnoliopsida</taxon>
        <taxon>eudicotyledons</taxon>
        <taxon>Gunneridae</taxon>
        <taxon>Pentapetalae</taxon>
        <taxon>rosids</taxon>
        <taxon>fabids</taxon>
        <taxon>Malpighiales</taxon>
        <taxon>Rhizophoraceae</taxon>
        <taxon>Rhizophora</taxon>
    </lineage>
</organism>
<protein>
    <submittedName>
        <fullName evidence="1">Uncharacterized protein</fullName>
    </submittedName>
</protein>
<proteinExistence type="predicted"/>
<accession>A0A2P2IID5</accession>
<dbReference type="AlphaFoldDB" id="A0A2P2IID5"/>
<evidence type="ECO:0000313" key="1">
    <source>
        <dbReference type="EMBL" id="MBW80993.1"/>
    </source>
</evidence>